<proteinExistence type="predicted"/>
<evidence type="ECO:0000313" key="2">
    <source>
        <dbReference type="Proteomes" id="UP000324222"/>
    </source>
</evidence>
<protein>
    <submittedName>
        <fullName evidence="1">Uncharacterized protein</fullName>
    </submittedName>
</protein>
<accession>A0A5B7GRW2</accession>
<dbReference type="Proteomes" id="UP000324222">
    <property type="component" value="Unassembled WGS sequence"/>
</dbReference>
<comment type="caution">
    <text evidence="1">The sequence shown here is derived from an EMBL/GenBank/DDBJ whole genome shotgun (WGS) entry which is preliminary data.</text>
</comment>
<sequence>MARKIACPAILESVRAVWLACVTKFRIWCEHSCCKYTETRTFAPRTVGVKRRHSGWAGGFVAS</sequence>
<evidence type="ECO:0000313" key="1">
    <source>
        <dbReference type="EMBL" id="MPC60343.1"/>
    </source>
</evidence>
<dbReference type="AlphaFoldDB" id="A0A5B7GRW2"/>
<name>A0A5B7GRW2_PORTR</name>
<gene>
    <name evidence="1" type="ORF">E2C01_054385</name>
</gene>
<organism evidence="1 2">
    <name type="scientific">Portunus trituberculatus</name>
    <name type="common">Swimming crab</name>
    <name type="synonym">Neptunus trituberculatus</name>
    <dbReference type="NCBI Taxonomy" id="210409"/>
    <lineage>
        <taxon>Eukaryota</taxon>
        <taxon>Metazoa</taxon>
        <taxon>Ecdysozoa</taxon>
        <taxon>Arthropoda</taxon>
        <taxon>Crustacea</taxon>
        <taxon>Multicrustacea</taxon>
        <taxon>Malacostraca</taxon>
        <taxon>Eumalacostraca</taxon>
        <taxon>Eucarida</taxon>
        <taxon>Decapoda</taxon>
        <taxon>Pleocyemata</taxon>
        <taxon>Brachyura</taxon>
        <taxon>Eubrachyura</taxon>
        <taxon>Portunoidea</taxon>
        <taxon>Portunidae</taxon>
        <taxon>Portuninae</taxon>
        <taxon>Portunus</taxon>
    </lineage>
</organism>
<dbReference type="EMBL" id="VSRR010017410">
    <property type="protein sequence ID" value="MPC60343.1"/>
    <property type="molecule type" value="Genomic_DNA"/>
</dbReference>
<keyword evidence="2" id="KW-1185">Reference proteome</keyword>
<reference evidence="1 2" key="1">
    <citation type="submission" date="2019-05" db="EMBL/GenBank/DDBJ databases">
        <title>Another draft genome of Portunus trituberculatus and its Hox gene families provides insights of decapod evolution.</title>
        <authorList>
            <person name="Jeong J.-H."/>
            <person name="Song I."/>
            <person name="Kim S."/>
            <person name="Choi T."/>
            <person name="Kim D."/>
            <person name="Ryu S."/>
            <person name="Kim W."/>
        </authorList>
    </citation>
    <scope>NUCLEOTIDE SEQUENCE [LARGE SCALE GENOMIC DNA]</scope>
    <source>
        <tissue evidence="1">Muscle</tissue>
    </source>
</reference>